<proteinExistence type="predicted"/>
<dbReference type="GO" id="GO:0015627">
    <property type="term" value="C:type II protein secretion system complex"/>
    <property type="evidence" value="ECO:0007669"/>
    <property type="project" value="InterPro"/>
</dbReference>
<evidence type="ECO:0000256" key="2">
    <source>
        <dbReference type="SAM" id="Phobius"/>
    </source>
</evidence>
<protein>
    <recommendedName>
        <fullName evidence="5">Type II secretion system protein GspG C-terminal domain-containing protein</fullName>
    </recommendedName>
</protein>
<dbReference type="PANTHER" id="PTHR30093">
    <property type="entry name" value="GENERAL SECRETION PATHWAY PROTEIN G"/>
    <property type="match status" value="1"/>
</dbReference>
<dbReference type="AlphaFoldDB" id="A0A1F7GDA0"/>
<dbReference type="GO" id="GO:0015628">
    <property type="term" value="P:protein secretion by the type II secretion system"/>
    <property type="evidence" value="ECO:0007669"/>
    <property type="project" value="InterPro"/>
</dbReference>
<feature type="transmembrane region" description="Helical" evidence="2">
    <location>
        <begin position="6"/>
        <end position="34"/>
    </location>
</feature>
<keyword evidence="2" id="KW-0472">Membrane</keyword>
<organism evidence="3 4">
    <name type="scientific">Candidatus Roizmanbacteria bacterium RIFCSPHIGHO2_01_FULL_39_12b</name>
    <dbReference type="NCBI Taxonomy" id="1802030"/>
    <lineage>
        <taxon>Bacteria</taxon>
        <taxon>Candidatus Roizmaniibacteriota</taxon>
    </lineage>
</organism>
<evidence type="ECO:0008006" key="5">
    <source>
        <dbReference type="Google" id="ProtNLM"/>
    </source>
</evidence>
<dbReference type="NCBIfam" id="TIGR02532">
    <property type="entry name" value="IV_pilin_GFxxxE"/>
    <property type="match status" value="1"/>
</dbReference>
<dbReference type="InterPro" id="IPR000983">
    <property type="entry name" value="Bac_GSPG_pilin"/>
</dbReference>
<evidence type="ECO:0000256" key="1">
    <source>
        <dbReference type="ARBA" id="ARBA00022481"/>
    </source>
</evidence>
<keyword evidence="1" id="KW-0488">Methylation</keyword>
<keyword evidence="2" id="KW-0812">Transmembrane</keyword>
<reference evidence="3 4" key="1">
    <citation type="journal article" date="2016" name="Nat. Commun.">
        <title>Thousands of microbial genomes shed light on interconnected biogeochemical processes in an aquifer system.</title>
        <authorList>
            <person name="Anantharaman K."/>
            <person name="Brown C.T."/>
            <person name="Hug L.A."/>
            <person name="Sharon I."/>
            <person name="Castelle C.J."/>
            <person name="Probst A.J."/>
            <person name="Thomas B.C."/>
            <person name="Singh A."/>
            <person name="Wilkins M.J."/>
            <person name="Karaoz U."/>
            <person name="Brodie E.L."/>
            <person name="Williams K.H."/>
            <person name="Hubbard S.S."/>
            <person name="Banfield J.F."/>
        </authorList>
    </citation>
    <scope>NUCLEOTIDE SEQUENCE [LARGE SCALE GENOMIC DNA]</scope>
</reference>
<dbReference type="PRINTS" id="PR00813">
    <property type="entry name" value="BCTERIALGSPG"/>
</dbReference>
<dbReference type="InterPro" id="IPR045584">
    <property type="entry name" value="Pilin-like"/>
</dbReference>
<comment type="caution">
    <text evidence="3">The sequence shown here is derived from an EMBL/GenBank/DDBJ whole genome shotgun (WGS) entry which is preliminary data.</text>
</comment>
<name>A0A1F7GDA0_9BACT</name>
<sequence>MKTKKFGFTLIEILVVIGIISVLIGLGVVSYSTAQKKSRDARRQSDVQAIRDAYEQYYSICSFDYPSYTVGSVPSTVVCASPAETIMETVPSDPLGDSYEIIEGDSDAKTYTICPPVVRGAGGGDYRMETSDCTDVNKTCCVSNVQ</sequence>
<dbReference type="Gene3D" id="3.30.700.10">
    <property type="entry name" value="Glycoprotein, Type 4 Pilin"/>
    <property type="match status" value="1"/>
</dbReference>
<dbReference type="Proteomes" id="UP000178372">
    <property type="component" value="Unassembled WGS sequence"/>
</dbReference>
<accession>A0A1F7GDA0</accession>
<evidence type="ECO:0000313" key="3">
    <source>
        <dbReference type="EMBL" id="OGK16849.1"/>
    </source>
</evidence>
<dbReference type="Pfam" id="PF07963">
    <property type="entry name" value="N_methyl"/>
    <property type="match status" value="1"/>
</dbReference>
<gene>
    <name evidence="3" type="ORF">A2690_03685</name>
</gene>
<keyword evidence="2" id="KW-1133">Transmembrane helix</keyword>
<evidence type="ECO:0000313" key="4">
    <source>
        <dbReference type="Proteomes" id="UP000178372"/>
    </source>
</evidence>
<dbReference type="EMBL" id="MFZF01000010">
    <property type="protein sequence ID" value="OGK16849.1"/>
    <property type="molecule type" value="Genomic_DNA"/>
</dbReference>
<dbReference type="InterPro" id="IPR012902">
    <property type="entry name" value="N_methyl_site"/>
</dbReference>
<dbReference type="SUPFAM" id="SSF54523">
    <property type="entry name" value="Pili subunits"/>
    <property type="match status" value="1"/>
</dbReference>